<evidence type="ECO:0000313" key="2">
    <source>
        <dbReference type="EMBL" id="QOY84992.1"/>
    </source>
</evidence>
<sequence>MEYRTDRRLTPDEYIELLNASTLGERRPVAHRETIQQMLDHANLLVTAWEGDTLAGAARCFTDFAYVTYCSDLCVRESIQRQGIGKELLLKVHEAAPCRIVLLAAPKAVDYYPHIGFTQHNSAWLLDPGGLR</sequence>
<dbReference type="CDD" id="cd04301">
    <property type="entry name" value="NAT_SF"/>
    <property type="match status" value="1"/>
</dbReference>
<dbReference type="EMBL" id="CP063849">
    <property type="protein sequence ID" value="QOY84992.1"/>
    <property type="molecule type" value="Genomic_DNA"/>
</dbReference>
<keyword evidence="2" id="KW-0808">Transferase</keyword>
<evidence type="ECO:0000313" key="3">
    <source>
        <dbReference type="Proteomes" id="UP000593892"/>
    </source>
</evidence>
<feature type="domain" description="N-acetyltransferase" evidence="1">
    <location>
        <begin position="1"/>
        <end position="132"/>
    </location>
</feature>
<keyword evidence="3" id="KW-1185">Reference proteome</keyword>
<dbReference type="SUPFAM" id="SSF55729">
    <property type="entry name" value="Acyl-CoA N-acyltransferases (Nat)"/>
    <property type="match status" value="1"/>
</dbReference>
<dbReference type="Gene3D" id="3.40.630.30">
    <property type="match status" value="1"/>
</dbReference>
<dbReference type="InterPro" id="IPR053144">
    <property type="entry name" value="Acetyltransferase_Butenolide"/>
</dbReference>
<organism evidence="2 3">
    <name type="scientific">Paludibaculum fermentans</name>
    <dbReference type="NCBI Taxonomy" id="1473598"/>
    <lineage>
        <taxon>Bacteria</taxon>
        <taxon>Pseudomonadati</taxon>
        <taxon>Acidobacteriota</taxon>
        <taxon>Terriglobia</taxon>
        <taxon>Bryobacterales</taxon>
        <taxon>Bryobacteraceae</taxon>
        <taxon>Paludibaculum</taxon>
    </lineage>
</organism>
<gene>
    <name evidence="2" type="ORF">IRI77_19245</name>
</gene>
<dbReference type="PANTHER" id="PTHR43233:SF1">
    <property type="entry name" value="FAMILY N-ACETYLTRANSFERASE, PUTATIVE (AFU_ORTHOLOGUE AFUA_6G03350)-RELATED"/>
    <property type="match status" value="1"/>
</dbReference>
<dbReference type="RefSeq" id="WP_194446662.1">
    <property type="nucleotide sequence ID" value="NZ_CP063849.1"/>
</dbReference>
<dbReference type="PROSITE" id="PS51186">
    <property type="entry name" value="GNAT"/>
    <property type="match status" value="1"/>
</dbReference>
<dbReference type="PANTHER" id="PTHR43233">
    <property type="entry name" value="FAMILY N-ACETYLTRANSFERASE, PUTATIVE (AFU_ORTHOLOGUE AFUA_6G03350)-RELATED"/>
    <property type="match status" value="1"/>
</dbReference>
<dbReference type="InterPro" id="IPR016181">
    <property type="entry name" value="Acyl_CoA_acyltransferase"/>
</dbReference>
<dbReference type="KEGG" id="pfer:IRI77_19245"/>
<proteinExistence type="predicted"/>
<dbReference type="AlphaFoldDB" id="A0A7S7NJY7"/>
<dbReference type="Proteomes" id="UP000593892">
    <property type="component" value="Chromosome"/>
</dbReference>
<reference evidence="2 3" key="1">
    <citation type="submission" date="2020-10" db="EMBL/GenBank/DDBJ databases">
        <title>Complete genome sequence of Paludibaculum fermentans P105T, a facultatively anaerobic acidobacterium capable of dissimilatory Fe(III) reduction.</title>
        <authorList>
            <person name="Dedysh S.N."/>
            <person name="Beletsky A.V."/>
            <person name="Kulichevskaya I.S."/>
            <person name="Mardanov A.V."/>
            <person name="Ravin N.V."/>
        </authorList>
    </citation>
    <scope>NUCLEOTIDE SEQUENCE [LARGE SCALE GENOMIC DNA]</scope>
    <source>
        <strain evidence="2 3">P105</strain>
    </source>
</reference>
<accession>A0A7S7NJY7</accession>
<protein>
    <submittedName>
        <fullName evidence="2">GNAT family N-acetyltransferase</fullName>
    </submittedName>
</protein>
<dbReference type="GO" id="GO:0016747">
    <property type="term" value="F:acyltransferase activity, transferring groups other than amino-acyl groups"/>
    <property type="evidence" value="ECO:0007669"/>
    <property type="project" value="InterPro"/>
</dbReference>
<dbReference type="InterPro" id="IPR000182">
    <property type="entry name" value="GNAT_dom"/>
</dbReference>
<name>A0A7S7NJY7_PALFE</name>
<evidence type="ECO:0000259" key="1">
    <source>
        <dbReference type="PROSITE" id="PS51186"/>
    </source>
</evidence>
<dbReference type="Pfam" id="PF13673">
    <property type="entry name" value="Acetyltransf_10"/>
    <property type="match status" value="1"/>
</dbReference>